<accession>T4V8E8</accession>
<protein>
    <submittedName>
        <fullName evidence="1">AP2 domain protein</fullName>
    </submittedName>
</protein>
<dbReference type="Proteomes" id="UP000015688">
    <property type="component" value="Unassembled WGS sequence"/>
</dbReference>
<reference evidence="1 2" key="1">
    <citation type="submission" date="2013-06" db="EMBL/GenBank/DDBJ databases">
        <authorList>
            <person name="Walk S."/>
            <person name="Aronoff D."/>
            <person name="Young V.Y."/>
            <person name="Marsh J."/>
            <person name="Harrison L."/>
            <person name="Daugherty S.C."/>
            <person name="Shefchek K.A."/>
            <person name="Hine E.E."/>
            <person name="Tallon L.J."/>
            <person name="Sadzewicz L.K."/>
            <person name="Rasko D.A."/>
        </authorList>
    </citation>
    <scope>NUCLEOTIDE SEQUENCE [LARGE SCALE GENOMIC DNA]</scope>
    <source>
        <strain evidence="1 2">ATCC 638</strain>
    </source>
</reference>
<name>T4V8E8_PARBF</name>
<gene>
    <name evidence="1" type="ORF">C672_3509</name>
</gene>
<dbReference type="GO" id="GO:0003677">
    <property type="term" value="F:DNA binding"/>
    <property type="evidence" value="ECO:0007669"/>
    <property type="project" value="InterPro"/>
</dbReference>
<evidence type="ECO:0000313" key="1">
    <source>
        <dbReference type="EMBL" id="EQK39999.1"/>
    </source>
</evidence>
<dbReference type="InterPro" id="IPR016177">
    <property type="entry name" value="DNA-bd_dom_sf"/>
</dbReference>
<organism evidence="1 2">
    <name type="scientific">Paraclostridium bifermentans ATCC 638 = DSM 14991</name>
    <dbReference type="NCBI Taxonomy" id="1233171"/>
    <lineage>
        <taxon>Bacteria</taxon>
        <taxon>Bacillati</taxon>
        <taxon>Bacillota</taxon>
        <taxon>Clostridia</taxon>
        <taxon>Peptostreptococcales</taxon>
        <taxon>Peptostreptococcaceae</taxon>
        <taxon>Paraclostridium</taxon>
    </lineage>
</organism>
<dbReference type="GeneID" id="67474438"/>
<dbReference type="RefSeq" id="WP_021434464.1">
    <property type="nucleotide sequence ID" value="NZ_AVNC01000022.1"/>
</dbReference>
<evidence type="ECO:0000313" key="2">
    <source>
        <dbReference type="Proteomes" id="UP000015688"/>
    </source>
</evidence>
<proteinExistence type="predicted"/>
<comment type="caution">
    <text evidence="1">The sequence shown here is derived from an EMBL/GenBank/DDBJ whole genome shotgun (WGS) entry which is preliminary data.</text>
</comment>
<dbReference type="SUPFAM" id="SSF54171">
    <property type="entry name" value="DNA-binding domain"/>
    <property type="match status" value="1"/>
</dbReference>
<dbReference type="EMBL" id="AVNC01000022">
    <property type="protein sequence ID" value="EQK39999.1"/>
    <property type="molecule type" value="Genomic_DNA"/>
</dbReference>
<dbReference type="PATRIC" id="fig|1233171.3.peg.3377"/>
<dbReference type="AlphaFoldDB" id="T4V8E8"/>
<sequence length="216" mass="24430">MDELIGLKFGMLTVLDTKTVETKGKNRTYNRIYVYCKCDCGNEKWIRFDGVKAGSVKACGCLTSVKNDLVGKRFGELIAIKPVGSEKGITKWLCKCDCGEETIVLRNNLTQGKTKTCGHGCDITKSTESFAKDNYINGTSIISLCRKELNKNNKSGVTGVSWDNRKNKWRAVIMFKGKYTHIGYYKKLEDAMKARKDAEEKLHNKFLKELEEVKND</sequence>